<comment type="caution">
    <text evidence="3">The sequence shown here is derived from an EMBL/GenBank/DDBJ whole genome shotgun (WGS) entry which is preliminary data.</text>
</comment>
<organism evidence="3 4">
    <name type="scientific">candidate division CSSED10-310 bacterium</name>
    <dbReference type="NCBI Taxonomy" id="2855610"/>
    <lineage>
        <taxon>Bacteria</taxon>
        <taxon>Bacteria division CSSED10-310</taxon>
    </lineage>
</organism>
<dbReference type="EMBL" id="JBHPBY010000305">
    <property type="protein sequence ID" value="MFC1852384.1"/>
    <property type="molecule type" value="Genomic_DNA"/>
</dbReference>
<dbReference type="GO" id="GO:0016787">
    <property type="term" value="F:hydrolase activity"/>
    <property type="evidence" value="ECO:0007669"/>
    <property type="project" value="UniProtKB-KW"/>
</dbReference>
<feature type="signal peptide" evidence="1">
    <location>
        <begin position="1"/>
        <end position="26"/>
    </location>
</feature>
<accession>A0ABV6Z1P8</accession>
<feature type="chain" id="PRO_5045809027" evidence="1">
    <location>
        <begin position="27"/>
        <end position="440"/>
    </location>
</feature>
<sequence>MRLMSKICCSLSFVLALFFSSSFAIAQNMGSETTERLTAVKRSAIVAKIAEIFNEYYPLADVAADMKKDLEQKHKKGHYDRFTDIAAFTAQLTSDLRGLNNDQHIKVWPYEKIPDDLLAEKKLGSPDDNYGFRKVVLLPGNIGYIELTTFYNPEHAAPTAIAAMNFVAHCQVLIIDLRLNGGGDMVMANFLSSYFFEQSTHLTDVYTRKENKTEQIWTQNWVPGPRLANVPLYILLSRFSYSAAEDFSYQLQQLGRAVIIGQQTRGGAHSVRYMSFPELSINLKVPYTRDINPYSKTTYSGGVIPDVVVPTRDACLVAHSEAAKKLLQTETSKEKRYKLEWVLSGNQVDLEPVVLDDAKLPEYVGVYGDVHVTLEYGRLFYQRKNKTKFELIPMNHDLFKYRDKRDSHYRLQFSRDEQGHVIELYEHDSDGDTYPVQKRR</sequence>
<keyword evidence="1" id="KW-0732">Signal</keyword>
<dbReference type="Gene3D" id="3.30.750.44">
    <property type="match status" value="1"/>
</dbReference>
<dbReference type="CDD" id="cd07563">
    <property type="entry name" value="Peptidase_S41_IRBP"/>
    <property type="match status" value="1"/>
</dbReference>
<dbReference type="SUPFAM" id="SSF52096">
    <property type="entry name" value="ClpP/crotonase"/>
    <property type="match status" value="1"/>
</dbReference>
<dbReference type="InterPro" id="IPR005151">
    <property type="entry name" value="Tail-specific_protease"/>
</dbReference>
<evidence type="ECO:0000313" key="3">
    <source>
        <dbReference type="EMBL" id="MFC1852384.1"/>
    </source>
</evidence>
<keyword evidence="3" id="KW-0378">Hydrolase</keyword>
<evidence type="ECO:0000259" key="2">
    <source>
        <dbReference type="SMART" id="SM00245"/>
    </source>
</evidence>
<dbReference type="SMART" id="SM00245">
    <property type="entry name" value="TSPc"/>
    <property type="match status" value="1"/>
</dbReference>
<dbReference type="Gene3D" id="3.90.226.10">
    <property type="entry name" value="2-enoyl-CoA Hydratase, Chain A, domain 1"/>
    <property type="match status" value="1"/>
</dbReference>
<dbReference type="Pfam" id="PF11918">
    <property type="entry name" value="Peptidase_S41_N"/>
    <property type="match status" value="1"/>
</dbReference>
<feature type="domain" description="Tail specific protease" evidence="2">
    <location>
        <begin position="100"/>
        <end position="310"/>
    </location>
</feature>
<gene>
    <name evidence="3" type="ORF">ACFL27_19475</name>
</gene>
<dbReference type="EC" id="3.4.-.-" evidence="3"/>
<evidence type="ECO:0000256" key="1">
    <source>
        <dbReference type="SAM" id="SignalP"/>
    </source>
</evidence>
<protein>
    <submittedName>
        <fullName evidence="3">S41 family peptidase</fullName>
        <ecNumber evidence="3">3.4.-.-</ecNumber>
    </submittedName>
</protein>
<reference evidence="3 4" key="1">
    <citation type="submission" date="2024-09" db="EMBL/GenBank/DDBJ databases">
        <title>Laminarin stimulates single cell rates of sulfate reduction while oxygen inhibits transcriptomic activity in coastal marine sediment.</title>
        <authorList>
            <person name="Lindsay M."/>
            <person name="Orcutt B."/>
            <person name="Emerson D."/>
            <person name="Stepanauskas R."/>
            <person name="D'Angelo T."/>
        </authorList>
    </citation>
    <scope>NUCLEOTIDE SEQUENCE [LARGE SCALE GENOMIC DNA]</scope>
    <source>
        <strain evidence="3">SAG AM-311-K15</strain>
    </source>
</reference>
<dbReference type="Pfam" id="PF03572">
    <property type="entry name" value="Peptidase_S41"/>
    <property type="match status" value="1"/>
</dbReference>
<name>A0ABV6Z1P8_UNCC1</name>
<proteinExistence type="predicted"/>
<dbReference type="PANTHER" id="PTHR11261">
    <property type="entry name" value="INTERPHOTORECEPTOR RETINOID-BINDING PROTEIN"/>
    <property type="match status" value="1"/>
</dbReference>
<keyword evidence="4" id="KW-1185">Reference proteome</keyword>
<dbReference type="PANTHER" id="PTHR11261:SF3">
    <property type="entry name" value="RETINOL-BINDING PROTEIN 3"/>
    <property type="match status" value="1"/>
</dbReference>
<dbReference type="InterPro" id="IPR029045">
    <property type="entry name" value="ClpP/crotonase-like_dom_sf"/>
</dbReference>
<dbReference type="Proteomes" id="UP001594351">
    <property type="component" value="Unassembled WGS sequence"/>
</dbReference>
<evidence type="ECO:0000313" key="4">
    <source>
        <dbReference type="Proteomes" id="UP001594351"/>
    </source>
</evidence>